<feature type="compositionally biased region" description="Polar residues" evidence="1">
    <location>
        <begin position="65"/>
        <end position="75"/>
    </location>
</feature>
<evidence type="ECO:0000313" key="2">
    <source>
        <dbReference type="EMBL" id="KAI0509959.1"/>
    </source>
</evidence>
<comment type="caution">
    <text evidence="2">The sequence shown here is derived from an EMBL/GenBank/DDBJ whole genome shotgun (WGS) entry which is preliminary data.</text>
</comment>
<name>A0A8T3BAB4_DENNO</name>
<evidence type="ECO:0000313" key="3">
    <source>
        <dbReference type="Proteomes" id="UP000829196"/>
    </source>
</evidence>
<dbReference type="Proteomes" id="UP000829196">
    <property type="component" value="Unassembled WGS sequence"/>
</dbReference>
<dbReference type="EMBL" id="JAGYWB010000009">
    <property type="protein sequence ID" value="KAI0509959.1"/>
    <property type="molecule type" value="Genomic_DNA"/>
</dbReference>
<organism evidence="2 3">
    <name type="scientific">Dendrobium nobile</name>
    <name type="common">Orchid</name>
    <dbReference type="NCBI Taxonomy" id="94219"/>
    <lineage>
        <taxon>Eukaryota</taxon>
        <taxon>Viridiplantae</taxon>
        <taxon>Streptophyta</taxon>
        <taxon>Embryophyta</taxon>
        <taxon>Tracheophyta</taxon>
        <taxon>Spermatophyta</taxon>
        <taxon>Magnoliopsida</taxon>
        <taxon>Liliopsida</taxon>
        <taxon>Asparagales</taxon>
        <taxon>Orchidaceae</taxon>
        <taxon>Epidendroideae</taxon>
        <taxon>Malaxideae</taxon>
        <taxon>Dendrobiinae</taxon>
        <taxon>Dendrobium</taxon>
    </lineage>
</organism>
<reference evidence="2" key="1">
    <citation type="journal article" date="2022" name="Front. Genet.">
        <title>Chromosome-Scale Assembly of the Dendrobium nobile Genome Provides Insights Into the Molecular Mechanism of the Biosynthesis of the Medicinal Active Ingredient of Dendrobium.</title>
        <authorList>
            <person name="Xu Q."/>
            <person name="Niu S.-C."/>
            <person name="Li K.-L."/>
            <person name="Zheng P.-J."/>
            <person name="Zhang X.-J."/>
            <person name="Jia Y."/>
            <person name="Liu Y."/>
            <person name="Niu Y.-X."/>
            <person name="Yu L.-H."/>
            <person name="Chen D.-F."/>
            <person name="Zhang G.-Q."/>
        </authorList>
    </citation>
    <scope>NUCLEOTIDE SEQUENCE</scope>
    <source>
        <tissue evidence="2">Leaf</tissue>
    </source>
</reference>
<accession>A0A8T3BAB4</accession>
<keyword evidence="3" id="KW-1185">Reference proteome</keyword>
<gene>
    <name evidence="2" type="ORF">KFK09_010559</name>
</gene>
<sequence>MRSFIEYENIHPHCAKYNQSRVGKRIYRQGSESNYNKNLKATKAYIRRHRAQKFSKRNHNYNPRLCSNHNKNVEGTVSGYRKTDYTKLQNFA</sequence>
<protein>
    <submittedName>
        <fullName evidence="2">Uncharacterized protein</fullName>
    </submittedName>
</protein>
<dbReference type="AlphaFoldDB" id="A0A8T3BAB4"/>
<evidence type="ECO:0000256" key="1">
    <source>
        <dbReference type="SAM" id="MobiDB-lite"/>
    </source>
</evidence>
<feature type="region of interest" description="Disordered" evidence="1">
    <location>
        <begin position="53"/>
        <end position="78"/>
    </location>
</feature>
<proteinExistence type="predicted"/>